<dbReference type="InterPro" id="IPR012677">
    <property type="entry name" value="Nucleotide-bd_a/b_plait_sf"/>
</dbReference>
<reference evidence="5 6" key="1">
    <citation type="journal article" date="2011" name="Proc. Natl. Acad. Sci. U.S.A.">
        <title>Comparative genomics of xylose-fermenting fungi for enhanced biofuel production.</title>
        <authorList>
            <person name="Wohlbach D.J."/>
            <person name="Kuo A."/>
            <person name="Sato T.K."/>
            <person name="Potts K.M."/>
            <person name="Salamov A.A."/>
            <person name="LaButti K.M."/>
            <person name="Sun H."/>
            <person name="Clum A."/>
            <person name="Pangilinan J.L."/>
            <person name="Lindquist E.A."/>
            <person name="Lucas S."/>
            <person name="Lapidus A."/>
            <person name="Jin M."/>
            <person name="Gunawan C."/>
            <person name="Balan V."/>
            <person name="Dale B.E."/>
            <person name="Jeffries T.W."/>
            <person name="Zinkel R."/>
            <person name="Barry K.W."/>
            <person name="Grigoriev I.V."/>
            <person name="Gasch A.P."/>
        </authorList>
    </citation>
    <scope>NUCLEOTIDE SEQUENCE [LARGE SCALE GENOMIC DNA]</scope>
    <source>
        <strain evidence="6">NRRL Y-27907 / 11-Y1</strain>
    </source>
</reference>
<evidence type="ECO:0000256" key="3">
    <source>
        <dbReference type="SAM" id="MobiDB-lite"/>
    </source>
</evidence>
<dbReference type="InParanoid" id="G3AUK7"/>
<dbReference type="SMART" id="SM00360">
    <property type="entry name" value="RRM"/>
    <property type="match status" value="1"/>
</dbReference>
<evidence type="ECO:0000256" key="2">
    <source>
        <dbReference type="SAM" id="Coils"/>
    </source>
</evidence>
<dbReference type="Proteomes" id="UP000000709">
    <property type="component" value="Unassembled WGS sequence"/>
</dbReference>
<dbReference type="InterPro" id="IPR000504">
    <property type="entry name" value="RRM_dom"/>
</dbReference>
<evidence type="ECO:0000313" key="6">
    <source>
        <dbReference type="Proteomes" id="UP000000709"/>
    </source>
</evidence>
<feature type="compositionally biased region" description="Acidic residues" evidence="3">
    <location>
        <begin position="59"/>
        <end position="77"/>
    </location>
</feature>
<evidence type="ECO:0000313" key="5">
    <source>
        <dbReference type="EMBL" id="EGW30563.1"/>
    </source>
</evidence>
<keyword evidence="6" id="KW-1185">Reference proteome</keyword>
<evidence type="ECO:0000259" key="4">
    <source>
        <dbReference type="PROSITE" id="PS50102"/>
    </source>
</evidence>
<dbReference type="SUPFAM" id="SSF54928">
    <property type="entry name" value="RNA-binding domain, RBD"/>
    <property type="match status" value="1"/>
</dbReference>
<dbReference type="STRING" id="619300.G3AUK7"/>
<evidence type="ECO:0000256" key="1">
    <source>
        <dbReference type="PROSITE-ProRule" id="PRU00176"/>
    </source>
</evidence>
<dbReference type="Gene3D" id="3.30.70.330">
    <property type="match status" value="2"/>
</dbReference>
<dbReference type="Pfam" id="PF00076">
    <property type="entry name" value="RRM_1"/>
    <property type="match status" value="1"/>
</dbReference>
<accession>G3AUK7</accession>
<dbReference type="eggNOG" id="KOG1548">
    <property type="taxonomic scope" value="Eukaryota"/>
</dbReference>
<dbReference type="PANTHER" id="PTHR15608:SF0">
    <property type="entry name" value="HIV TAT-SPECIFIC FACTOR 1"/>
    <property type="match status" value="1"/>
</dbReference>
<dbReference type="CDD" id="cd12285">
    <property type="entry name" value="RRM3_RBM39_like"/>
    <property type="match status" value="1"/>
</dbReference>
<dbReference type="GO" id="GO:0003723">
    <property type="term" value="F:RNA binding"/>
    <property type="evidence" value="ECO:0007669"/>
    <property type="project" value="UniProtKB-UniRule"/>
</dbReference>
<protein>
    <recommendedName>
        <fullName evidence="4">RRM domain-containing protein</fullName>
    </recommendedName>
</protein>
<dbReference type="PANTHER" id="PTHR15608">
    <property type="entry name" value="SPLICING FACTOR U2AF-ASSOCIATED PROTEIN 2"/>
    <property type="match status" value="1"/>
</dbReference>
<name>G3AUK7_SPAPN</name>
<dbReference type="OMA" id="NTHEFNG"/>
<dbReference type="PROSITE" id="PS50102">
    <property type="entry name" value="RRM"/>
    <property type="match status" value="1"/>
</dbReference>
<sequence>MNFPERPPSPTDLSSVDVSTIDERIHLEQSNWIFEHDSKEYTYDYSKDKWIPRKRQLDELEDDNDNDNDNDDDDDDEQVNKSHIKKARTEQMSKLKQKLSELKQKKTTTTAAFISNLPVTITSQEIADLFSKYGSIALDKQGNPRVKLYTATNTHEFNGQALVIYNKPESVTMAIDMMDGTTVKDTTIKVEPATFSEKPKKDYSNEIESIKQKLKSRHPAVVILTGMFRKSDYDETLQQDIILDINDECAKLDINNDDIHSIQFMPETEEIHIKFTKQQLAEICIQCFNDRWYDGLKVAASLQQ</sequence>
<dbReference type="OrthoDB" id="10258585at2759"/>
<feature type="coiled-coil region" evidence="2">
    <location>
        <begin position="85"/>
        <end position="112"/>
    </location>
</feature>
<dbReference type="EMBL" id="GL996505">
    <property type="protein sequence ID" value="EGW30563.1"/>
    <property type="molecule type" value="Genomic_DNA"/>
</dbReference>
<proteinExistence type="predicted"/>
<feature type="region of interest" description="Disordered" evidence="3">
    <location>
        <begin position="54"/>
        <end position="81"/>
    </location>
</feature>
<dbReference type="HOGENOM" id="CLU_026945_0_2_1"/>
<gene>
    <name evidence="5" type="ORF">SPAPADRAFT_143429</name>
</gene>
<organism evidence="6">
    <name type="scientific">Spathaspora passalidarum (strain NRRL Y-27907 / 11-Y1)</name>
    <dbReference type="NCBI Taxonomy" id="619300"/>
    <lineage>
        <taxon>Eukaryota</taxon>
        <taxon>Fungi</taxon>
        <taxon>Dikarya</taxon>
        <taxon>Ascomycota</taxon>
        <taxon>Saccharomycotina</taxon>
        <taxon>Pichiomycetes</taxon>
        <taxon>Debaryomycetaceae</taxon>
        <taxon>Spathaspora</taxon>
    </lineage>
</organism>
<keyword evidence="1" id="KW-0694">RNA-binding</keyword>
<keyword evidence="2" id="KW-0175">Coiled coil</keyword>
<feature type="domain" description="RRM" evidence="4">
    <location>
        <begin position="110"/>
        <end position="195"/>
    </location>
</feature>
<dbReference type="GO" id="GO:0005684">
    <property type="term" value="C:U2-type spliceosomal complex"/>
    <property type="evidence" value="ECO:0007669"/>
    <property type="project" value="TreeGrafter"/>
</dbReference>
<dbReference type="GeneID" id="18870547"/>
<dbReference type="RefSeq" id="XP_007377534.1">
    <property type="nucleotide sequence ID" value="XM_007377472.1"/>
</dbReference>
<dbReference type="AlphaFoldDB" id="G3AUK7"/>
<dbReference type="GO" id="GO:0005686">
    <property type="term" value="C:U2 snRNP"/>
    <property type="evidence" value="ECO:0007669"/>
    <property type="project" value="TreeGrafter"/>
</dbReference>
<dbReference type="InterPro" id="IPR035979">
    <property type="entry name" value="RBD_domain_sf"/>
</dbReference>
<dbReference type="InterPro" id="IPR034393">
    <property type="entry name" value="TatSF1-like"/>
</dbReference>
<dbReference type="KEGG" id="spaa:SPAPADRAFT_143429"/>
<dbReference type="FunCoup" id="G3AUK7">
    <property type="interactions" value="100"/>
</dbReference>